<dbReference type="EMBL" id="VSRR010000225">
    <property type="protein sequence ID" value="MPC12602.1"/>
    <property type="molecule type" value="Genomic_DNA"/>
</dbReference>
<dbReference type="Proteomes" id="UP000324222">
    <property type="component" value="Unassembled WGS sequence"/>
</dbReference>
<accession>A0A5B7CS89</accession>
<reference evidence="1 2" key="1">
    <citation type="submission" date="2019-05" db="EMBL/GenBank/DDBJ databases">
        <title>Another draft genome of Portunus trituberculatus and its Hox gene families provides insights of decapod evolution.</title>
        <authorList>
            <person name="Jeong J.-H."/>
            <person name="Song I."/>
            <person name="Kim S."/>
            <person name="Choi T."/>
            <person name="Kim D."/>
            <person name="Ryu S."/>
            <person name="Kim W."/>
        </authorList>
    </citation>
    <scope>NUCLEOTIDE SEQUENCE [LARGE SCALE GENOMIC DNA]</scope>
    <source>
        <tissue evidence="1">Muscle</tissue>
    </source>
</reference>
<comment type="caution">
    <text evidence="1">The sequence shown here is derived from an EMBL/GenBank/DDBJ whole genome shotgun (WGS) entry which is preliminary data.</text>
</comment>
<sequence length="77" mass="9176">MDRPDVPISPDLTKRSNKQEQLKDSLTRIFMVNYSFRIVEYRRGVLRKLSVPVSWHYFAYLLEDGIWTHEYSAALAR</sequence>
<proteinExistence type="predicted"/>
<evidence type="ECO:0000313" key="2">
    <source>
        <dbReference type="Proteomes" id="UP000324222"/>
    </source>
</evidence>
<gene>
    <name evidence="1" type="ORF">E2C01_005305</name>
</gene>
<evidence type="ECO:0000313" key="1">
    <source>
        <dbReference type="EMBL" id="MPC12602.1"/>
    </source>
</evidence>
<name>A0A5B7CS89_PORTR</name>
<organism evidence="1 2">
    <name type="scientific">Portunus trituberculatus</name>
    <name type="common">Swimming crab</name>
    <name type="synonym">Neptunus trituberculatus</name>
    <dbReference type="NCBI Taxonomy" id="210409"/>
    <lineage>
        <taxon>Eukaryota</taxon>
        <taxon>Metazoa</taxon>
        <taxon>Ecdysozoa</taxon>
        <taxon>Arthropoda</taxon>
        <taxon>Crustacea</taxon>
        <taxon>Multicrustacea</taxon>
        <taxon>Malacostraca</taxon>
        <taxon>Eumalacostraca</taxon>
        <taxon>Eucarida</taxon>
        <taxon>Decapoda</taxon>
        <taxon>Pleocyemata</taxon>
        <taxon>Brachyura</taxon>
        <taxon>Eubrachyura</taxon>
        <taxon>Portunoidea</taxon>
        <taxon>Portunidae</taxon>
        <taxon>Portuninae</taxon>
        <taxon>Portunus</taxon>
    </lineage>
</organism>
<keyword evidence="2" id="KW-1185">Reference proteome</keyword>
<dbReference type="AlphaFoldDB" id="A0A5B7CS89"/>
<protein>
    <submittedName>
        <fullName evidence="1">Uncharacterized protein</fullName>
    </submittedName>
</protein>